<dbReference type="Proteomes" id="UP001234202">
    <property type="component" value="Unassembled WGS sequence"/>
</dbReference>
<evidence type="ECO:0000313" key="1">
    <source>
        <dbReference type="EMBL" id="KAJ9123821.1"/>
    </source>
</evidence>
<name>A0ACC2XLB6_9TREE</name>
<sequence length="501" mass="53846">MGDLTDRESTNPWTSPTVLSGRAYQEPDMNDDEGDDISQATMSYPPPSQNPFNQSRPTAQRIAIGEKSSESGSFYLDQGRIDDSTVGTTPAVDPVDDSAIPIQQDPTNRIVSSNSGLIGRTYKNEHVILGIAVVDFNHLVGPTVDWSYPPSLTKVLSKDEELTRLLPFLALPDGAHLIASVDLLHRPADVTRSTVQKAVVVLASRPVFGPIRDKLGVVTRAFFAQRDFSQTDLLPQFYNSLEIGLQGKEGEGGMYIGSDDDLRSKFEEYICSVLATLKYSDYIKSGQTSVMPGGAPNFSQPYSEKWLEAFRQTPAYETWNRSTDDLLFDICEPRHPCEGKTNAVSDIGIRLAEGFHDLHLQDQLGPTREAIGTALAAGSSSLFRAFDGVRSEVASRLREREAQSSPTGKDIDASASPATSLNDSTSIASAVPDIKSTLGGFGSFFGSKFASIQQAVSAPRAPAPSAPAATVPSKTGLRPLNLSAAASPPKNSRNSRPSSSG</sequence>
<protein>
    <submittedName>
        <fullName evidence="1">Uncharacterized protein</fullName>
    </submittedName>
</protein>
<dbReference type="EMBL" id="JASBWV010000011">
    <property type="protein sequence ID" value="KAJ9123821.1"/>
    <property type="molecule type" value="Genomic_DNA"/>
</dbReference>
<proteinExistence type="predicted"/>
<organism evidence="1 2">
    <name type="scientific">Naganishia onofrii</name>
    <dbReference type="NCBI Taxonomy" id="1851511"/>
    <lineage>
        <taxon>Eukaryota</taxon>
        <taxon>Fungi</taxon>
        <taxon>Dikarya</taxon>
        <taxon>Basidiomycota</taxon>
        <taxon>Agaricomycotina</taxon>
        <taxon>Tremellomycetes</taxon>
        <taxon>Filobasidiales</taxon>
        <taxon>Filobasidiaceae</taxon>
        <taxon>Naganishia</taxon>
    </lineage>
</organism>
<gene>
    <name evidence="1" type="ORF">QFC24_003598</name>
</gene>
<keyword evidence="2" id="KW-1185">Reference proteome</keyword>
<reference evidence="1" key="1">
    <citation type="submission" date="2023-04" db="EMBL/GenBank/DDBJ databases">
        <title>Draft Genome sequencing of Naganishia species isolated from polar environments using Oxford Nanopore Technology.</title>
        <authorList>
            <person name="Leo P."/>
            <person name="Venkateswaran K."/>
        </authorList>
    </citation>
    <scope>NUCLEOTIDE SEQUENCE</scope>
    <source>
        <strain evidence="1">DBVPG 5303</strain>
    </source>
</reference>
<accession>A0ACC2XLB6</accession>
<evidence type="ECO:0000313" key="2">
    <source>
        <dbReference type="Proteomes" id="UP001234202"/>
    </source>
</evidence>
<comment type="caution">
    <text evidence="1">The sequence shown here is derived from an EMBL/GenBank/DDBJ whole genome shotgun (WGS) entry which is preliminary data.</text>
</comment>